<dbReference type="InterPro" id="IPR058663">
    <property type="entry name" value="PucR-like_N"/>
</dbReference>
<feature type="domain" description="PucR C-terminal helix-turn-helix" evidence="1">
    <location>
        <begin position="335"/>
        <end position="393"/>
    </location>
</feature>
<evidence type="ECO:0000313" key="4">
    <source>
        <dbReference type="Proteomes" id="UP001156389"/>
    </source>
</evidence>
<organism evidence="3 4">
    <name type="scientific">Streptomyces gossypii</name>
    <dbReference type="NCBI Taxonomy" id="2883101"/>
    <lineage>
        <taxon>Bacteria</taxon>
        <taxon>Bacillati</taxon>
        <taxon>Actinomycetota</taxon>
        <taxon>Actinomycetes</taxon>
        <taxon>Kitasatosporales</taxon>
        <taxon>Streptomycetaceae</taxon>
        <taxon>Streptomyces</taxon>
    </lineage>
</organism>
<dbReference type="EMBL" id="JAJAGO010000010">
    <property type="protein sequence ID" value="MCT2592394.1"/>
    <property type="molecule type" value="Genomic_DNA"/>
</dbReference>
<reference evidence="3 4" key="1">
    <citation type="submission" date="2021-10" db="EMBL/GenBank/DDBJ databases">
        <title>Streptomyces gossypii sp. nov., isolated from soil collected from cotton field.</title>
        <authorList>
            <person name="Ge X."/>
            <person name="Chen X."/>
            <person name="Liu W."/>
        </authorList>
    </citation>
    <scope>NUCLEOTIDE SEQUENCE [LARGE SCALE GENOMIC DNA]</scope>
    <source>
        <strain evidence="3 4">N2-109</strain>
    </source>
</reference>
<gene>
    <name evidence="3" type="ORF">LHJ74_21220</name>
</gene>
<dbReference type="PANTHER" id="PTHR33744:SF1">
    <property type="entry name" value="DNA-BINDING TRANSCRIPTIONAL ACTIVATOR ADER"/>
    <property type="match status" value="1"/>
</dbReference>
<proteinExistence type="predicted"/>
<dbReference type="Proteomes" id="UP001156389">
    <property type="component" value="Unassembled WGS sequence"/>
</dbReference>
<name>A0ABT2JWW3_9ACTN</name>
<feature type="domain" description="PucR-like N-terminal" evidence="2">
    <location>
        <begin position="18"/>
        <end position="180"/>
    </location>
</feature>
<dbReference type="RefSeq" id="WP_260219720.1">
    <property type="nucleotide sequence ID" value="NZ_JAJAGO010000010.1"/>
</dbReference>
<sequence>MYTTTLRVPEMTHPQGLLPPEFATIMRPELPSLIREVTAEIGRSVPEYAEVMAGPYARAVQHLVDQSLSTFVEKVGDPRFSTSQRDKLIRRFGRFEAYENRSLDTMQASLRIGARLALHRAKTVGKRYNLSPALLMTFADALFAYLDDLVQIAREGYLQARAEMDQGQDSRRRLLLQLILSGSATSYKALADAADRTNWPLPDEVTLLAVSPEAKPDRGALSADILTDFEDPQPHLLIPGRIDDERRQVIATAPGHLRAAVGLTVPLGQAAESLRWARRALALVENGVIAEAPVTYCEDHLVTLWLFADPELLEKLAERQLAPLAEFTPNQRERLIDTLRAWMDTRGNAVQMAEILHLHPQTVRYRLRNLDRAFGSQLTEPDPRFALELVLRALQLRGQTAAAPPDRPRAQGRGLL</sequence>
<dbReference type="InterPro" id="IPR025736">
    <property type="entry name" value="PucR_C-HTH_dom"/>
</dbReference>
<accession>A0ABT2JWW3</accession>
<evidence type="ECO:0000259" key="2">
    <source>
        <dbReference type="Pfam" id="PF25906"/>
    </source>
</evidence>
<evidence type="ECO:0000313" key="3">
    <source>
        <dbReference type="EMBL" id="MCT2592394.1"/>
    </source>
</evidence>
<dbReference type="Pfam" id="PF13556">
    <property type="entry name" value="HTH_30"/>
    <property type="match status" value="1"/>
</dbReference>
<dbReference type="Pfam" id="PF25906">
    <property type="entry name" value="PucR-like_N"/>
    <property type="match status" value="1"/>
</dbReference>
<comment type="caution">
    <text evidence="3">The sequence shown here is derived from an EMBL/GenBank/DDBJ whole genome shotgun (WGS) entry which is preliminary data.</text>
</comment>
<protein>
    <submittedName>
        <fullName evidence="3">Helix-turn-helix domain-containing protein</fullName>
    </submittedName>
</protein>
<evidence type="ECO:0000259" key="1">
    <source>
        <dbReference type="Pfam" id="PF13556"/>
    </source>
</evidence>
<keyword evidence="4" id="KW-1185">Reference proteome</keyword>
<dbReference type="InterPro" id="IPR042070">
    <property type="entry name" value="PucR_C-HTH_sf"/>
</dbReference>
<dbReference type="InterPro" id="IPR051448">
    <property type="entry name" value="CdaR-like_regulators"/>
</dbReference>
<dbReference type="Gene3D" id="1.10.10.2840">
    <property type="entry name" value="PucR C-terminal helix-turn-helix domain"/>
    <property type="match status" value="1"/>
</dbReference>
<dbReference type="PANTHER" id="PTHR33744">
    <property type="entry name" value="CARBOHYDRATE DIACID REGULATOR"/>
    <property type="match status" value="1"/>
</dbReference>